<proteinExistence type="predicted"/>
<keyword evidence="3" id="KW-1185">Reference proteome</keyword>
<gene>
    <name evidence="2" type="ORF">QJS10_CPA07g00042</name>
</gene>
<evidence type="ECO:0000313" key="2">
    <source>
        <dbReference type="EMBL" id="KAK1312333.1"/>
    </source>
</evidence>
<feature type="region of interest" description="Disordered" evidence="1">
    <location>
        <begin position="1"/>
        <end position="36"/>
    </location>
</feature>
<reference evidence="2" key="2">
    <citation type="submission" date="2023-06" db="EMBL/GenBank/DDBJ databases">
        <authorList>
            <person name="Ma L."/>
            <person name="Liu K.-W."/>
            <person name="Li Z."/>
            <person name="Hsiao Y.-Y."/>
            <person name="Qi Y."/>
            <person name="Fu T."/>
            <person name="Tang G."/>
            <person name="Zhang D."/>
            <person name="Sun W.-H."/>
            <person name="Liu D.-K."/>
            <person name="Li Y."/>
            <person name="Chen G.-Z."/>
            <person name="Liu X.-D."/>
            <person name="Liao X.-Y."/>
            <person name="Jiang Y.-T."/>
            <person name="Yu X."/>
            <person name="Hao Y."/>
            <person name="Huang J."/>
            <person name="Zhao X.-W."/>
            <person name="Ke S."/>
            <person name="Chen Y.-Y."/>
            <person name="Wu W.-L."/>
            <person name="Hsu J.-L."/>
            <person name="Lin Y.-F."/>
            <person name="Huang M.-D."/>
            <person name="Li C.-Y."/>
            <person name="Huang L."/>
            <person name="Wang Z.-W."/>
            <person name="Zhao X."/>
            <person name="Zhong W.-Y."/>
            <person name="Peng D.-H."/>
            <person name="Ahmad S."/>
            <person name="Lan S."/>
            <person name="Zhang J.-S."/>
            <person name="Tsai W.-C."/>
            <person name="Van De Peer Y."/>
            <person name="Liu Z.-J."/>
        </authorList>
    </citation>
    <scope>NUCLEOTIDE SEQUENCE</scope>
    <source>
        <strain evidence="2">CP</strain>
        <tissue evidence="2">Leaves</tissue>
    </source>
</reference>
<accession>A0AAV9EHV0</accession>
<evidence type="ECO:0000313" key="3">
    <source>
        <dbReference type="Proteomes" id="UP001180020"/>
    </source>
</evidence>
<dbReference type="AlphaFoldDB" id="A0AAV9EHV0"/>
<name>A0AAV9EHV0_ACOCL</name>
<sequence>MSSDESLSSTSSARNPHPSPLTTPPTPSTTTPPGEVLKGFTDLHRLWIELLRWRARFSSTLDCCVIFAASSVEPSSIRQPGSPKDPSPSDDGESFYMDGSLKLRVV</sequence>
<feature type="compositionally biased region" description="Low complexity" evidence="1">
    <location>
        <begin position="1"/>
        <end position="12"/>
    </location>
</feature>
<comment type="caution">
    <text evidence="2">The sequence shown here is derived from an EMBL/GenBank/DDBJ whole genome shotgun (WGS) entry which is preliminary data.</text>
</comment>
<reference evidence="2" key="1">
    <citation type="journal article" date="2023" name="Nat. Commun.">
        <title>Diploid and tetraploid genomes of Acorus and the evolution of monocots.</title>
        <authorList>
            <person name="Ma L."/>
            <person name="Liu K.W."/>
            <person name="Li Z."/>
            <person name="Hsiao Y.Y."/>
            <person name="Qi Y."/>
            <person name="Fu T."/>
            <person name="Tang G.D."/>
            <person name="Zhang D."/>
            <person name="Sun W.H."/>
            <person name="Liu D.K."/>
            <person name="Li Y."/>
            <person name="Chen G.Z."/>
            <person name="Liu X.D."/>
            <person name="Liao X.Y."/>
            <person name="Jiang Y.T."/>
            <person name="Yu X."/>
            <person name="Hao Y."/>
            <person name="Huang J."/>
            <person name="Zhao X.W."/>
            <person name="Ke S."/>
            <person name="Chen Y.Y."/>
            <person name="Wu W.L."/>
            <person name="Hsu J.L."/>
            <person name="Lin Y.F."/>
            <person name="Huang M.D."/>
            <person name="Li C.Y."/>
            <person name="Huang L."/>
            <person name="Wang Z.W."/>
            <person name="Zhao X."/>
            <person name="Zhong W.Y."/>
            <person name="Peng D.H."/>
            <person name="Ahmad S."/>
            <person name="Lan S."/>
            <person name="Zhang J.S."/>
            <person name="Tsai W.C."/>
            <person name="Van de Peer Y."/>
            <person name="Liu Z.J."/>
        </authorList>
    </citation>
    <scope>NUCLEOTIDE SEQUENCE</scope>
    <source>
        <strain evidence="2">CP</strain>
    </source>
</reference>
<dbReference type="EMBL" id="JAUJYO010000007">
    <property type="protein sequence ID" value="KAK1312333.1"/>
    <property type="molecule type" value="Genomic_DNA"/>
</dbReference>
<evidence type="ECO:0000256" key="1">
    <source>
        <dbReference type="SAM" id="MobiDB-lite"/>
    </source>
</evidence>
<dbReference type="Proteomes" id="UP001180020">
    <property type="component" value="Unassembled WGS sequence"/>
</dbReference>
<organism evidence="2 3">
    <name type="scientific">Acorus calamus</name>
    <name type="common">Sweet flag</name>
    <dbReference type="NCBI Taxonomy" id="4465"/>
    <lineage>
        <taxon>Eukaryota</taxon>
        <taxon>Viridiplantae</taxon>
        <taxon>Streptophyta</taxon>
        <taxon>Embryophyta</taxon>
        <taxon>Tracheophyta</taxon>
        <taxon>Spermatophyta</taxon>
        <taxon>Magnoliopsida</taxon>
        <taxon>Liliopsida</taxon>
        <taxon>Acoraceae</taxon>
        <taxon>Acorus</taxon>
    </lineage>
</organism>
<feature type="region of interest" description="Disordered" evidence="1">
    <location>
        <begin position="73"/>
        <end position="99"/>
    </location>
</feature>
<feature type="compositionally biased region" description="Pro residues" evidence="1">
    <location>
        <begin position="17"/>
        <end position="27"/>
    </location>
</feature>
<protein>
    <submittedName>
        <fullName evidence="2">Uncharacterized protein</fullName>
    </submittedName>
</protein>